<gene>
    <name evidence="1" type="ORF">EVAR_83418_1</name>
</gene>
<reference evidence="1 2" key="1">
    <citation type="journal article" date="2019" name="Commun. Biol.">
        <title>The bagworm genome reveals a unique fibroin gene that provides high tensile strength.</title>
        <authorList>
            <person name="Kono N."/>
            <person name="Nakamura H."/>
            <person name="Ohtoshi R."/>
            <person name="Tomita M."/>
            <person name="Numata K."/>
            <person name="Arakawa K."/>
        </authorList>
    </citation>
    <scope>NUCLEOTIDE SEQUENCE [LARGE SCALE GENOMIC DNA]</scope>
</reference>
<evidence type="ECO:0000313" key="1">
    <source>
        <dbReference type="EMBL" id="GBP19105.1"/>
    </source>
</evidence>
<dbReference type="EMBL" id="BGZK01000104">
    <property type="protein sequence ID" value="GBP19105.1"/>
    <property type="molecule type" value="Genomic_DNA"/>
</dbReference>
<evidence type="ECO:0000313" key="2">
    <source>
        <dbReference type="Proteomes" id="UP000299102"/>
    </source>
</evidence>
<sequence>MKILYINFSGLRVTKTGRVGTVYVQNAITFGGLAAQAALFLSEILTRARFKQGHLKRTQSSPSSAAASAPRPSAFGCSPNSIILVQVVFEARSGYLLSDTAGF</sequence>
<comment type="caution">
    <text evidence="1">The sequence shown here is derived from an EMBL/GenBank/DDBJ whole genome shotgun (WGS) entry which is preliminary data.</text>
</comment>
<dbReference type="AlphaFoldDB" id="A0A4C1TYH5"/>
<dbReference type="Proteomes" id="UP000299102">
    <property type="component" value="Unassembled WGS sequence"/>
</dbReference>
<proteinExistence type="predicted"/>
<organism evidence="1 2">
    <name type="scientific">Eumeta variegata</name>
    <name type="common">Bagworm moth</name>
    <name type="synonym">Eumeta japonica</name>
    <dbReference type="NCBI Taxonomy" id="151549"/>
    <lineage>
        <taxon>Eukaryota</taxon>
        <taxon>Metazoa</taxon>
        <taxon>Ecdysozoa</taxon>
        <taxon>Arthropoda</taxon>
        <taxon>Hexapoda</taxon>
        <taxon>Insecta</taxon>
        <taxon>Pterygota</taxon>
        <taxon>Neoptera</taxon>
        <taxon>Endopterygota</taxon>
        <taxon>Lepidoptera</taxon>
        <taxon>Glossata</taxon>
        <taxon>Ditrysia</taxon>
        <taxon>Tineoidea</taxon>
        <taxon>Psychidae</taxon>
        <taxon>Oiketicinae</taxon>
        <taxon>Eumeta</taxon>
    </lineage>
</organism>
<keyword evidence="2" id="KW-1185">Reference proteome</keyword>
<name>A0A4C1TYH5_EUMVA</name>
<protein>
    <submittedName>
        <fullName evidence="1">Uncharacterized protein</fullName>
    </submittedName>
</protein>
<accession>A0A4C1TYH5</accession>